<comment type="caution">
    <text evidence="3">The sequence shown here is derived from an EMBL/GenBank/DDBJ whole genome shotgun (WGS) entry which is preliminary data.</text>
</comment>
<keyword evidence="4" id="KW-1185">Reference proteome</keyword>
<dbReference type="InterPro" id="IPR058515">
    <property type="entry name" value="DUF8202"/>
</dbReference>
<dbReference type="EMBL" id="QNUF01000025">
    <property type="protein sequence ID" value="REC73110.1"/>
    <property type="molecule type" value="Genomic_DNA"/>
</dbReference>
<reference evidence="3 4" key="1">
    <citation type="journal article" date="2010" name="Syst. Appl. Microbiol.">
        <title>Four new species of Chryseobacterium from the rhizosphere of coastal sand dune plants, Chryseobacterium elymi sp. nov., Chryseobacterium hagamense sp. nov., Chryseobacterium lathyri sp. nov. and Chryseobacterium rhizosphaerae sp. nov.</title>
        <authorList>
            <person name="Cho S.H."/>
            <person name="Lee K.S."/>
            <person name="Shin D.S."/>
            <person name="Han J.H."/>
            <person name="Park K.S."/>
            <person name="Lee C.H."/>
            <person name="Park K.H."/>
            <person name="Kim S.B."/>
        </authorList>
    </citation>
    <scope>NUCLEOTIDE SEQUENCE [LARGE SCALE GENOMIC DNA]</scope>
    <source>
        <strain evidence="3 4">KCTC 22548</strain>
    </source>
</reference>
<evidence type="ECO:0000313" key="3">
    <source>
        <dbReference type="EMBL" id="REC73110.1"/>
    </source>
</evidence>
<evidence type="ECO:0000259" key="2">
    <source>
        <dbReference type="Pfam" id="PF26628"/>
    </source>
</evidence>
<proteinExistence type="predicted"/>
<keyword evidence="1" id="KW-0732">Signal</keyword>
<gene>
    <name evidence="3" type="ORF">DRF57_18140</name>
</gene>
<protein>
    <recommendedName>
        <fullName evidence="2">DUF8202 domain-containing protein</fullName>
    </recommendedName>
</protein>
<dbReference type="Pfam" id="PF26628">
    <property type="entry name" value="DUF8202"/>
    <property type="match status" value="1"/>
</dbReference>
<dbReference type="InterPro" id="IPR026444">
    <property type="entry name" value="Secre_tail"/>
</dbReference>
<organism evidence="3 4">
    <name type="scientific">Chryseobacterium rhizosphaerae</name>
    <dbReference type="NCBI Taxonomy" id="395937"/>
    <lineage>
        <taxon>Bacteria</taxon>
        <taxon>Pseudomonadati</taxon>
        <taxon>Bacteroidota</taxon>
        <taxon>Flavobacteriia</taxon>
        <taxon>Flavobacteriales</taxon>
        <taxon>Weeksellaceae</taxon>
        <taxon>Chryseobacterium group</taxon>
        <taxon>Chryseobacterium</taxon>
    </lineage>
</organism>
<evidence type="ECO:0000256" key="1">
    <source>
        <dbReference type="ARBA" id="ARBA00022729"/>
    </source>
</evidence>
<dbReference type="NCBIfam" id="TIGR04183">
    <property type="entry name" value="Por_Secre_tail"/>
    <property type="match status" value="1"/>
</dbReference>
<dbReference type="RefSeq" id="WP_115920036.1">
    <property type="nucleotide sequence ID" value="NZ_BJYH01000015.1"/>
</dbReference>
<sequence length="655" mass="74202">MKHLYRIILVSFSSLMFSQSPGGVGEVSLWLKSDTGRNTTLLYTDYSSNQHIISADTEKNKPKYGLLNYNETLDFDGTNNFLKIPYVLETLNKVNLFMVYQNKNTNKETALFSTDFAGEKELYYSTSSVFRYNNEQINYIEPEKLDSMTSLSMYSKFDVPSQRIGDVLGSSGKSNIYIGKDAGNRSGIAFKGKLPEFFIYRKILTQNERDRVNSYLAIKYGVTMPMTEYLSSKSKKIWKKEDYADYPENVAGIAIDQYSGLYQKQSTSTSENKRLAIAAKQLMVSNKDNTVQLPNQTFLIWGNTRDPLEFDKEVLGQQLLKRKWKIRLSEEKESSFPAEVVFYTKDILPVLPEGKKVLLVVDRSGKGDFNNTDLEVYPMESVDDKGFIHFKNIIFDKDFSGSDVFTFALGSQLLLAKEIIQADCKNNFGALKINIQRGEAPFKINLTKDNISIQNQISQSAKVDFNNLAPGSYTLEILDKTNISSRFSFNITDFKSIDQNLEENYILPQNGFVELDASKNVSNKETRYQWASSNGFKSSDSKIKIYEPGDYTITATTPEGCIKTSAISVTQPLENSIVIFPNPIHAGESFTIRIRLSKAEDVNVKIFEMSGRLAKEIKESGKSFYELKESLRVGGTYVVVVETSSQKKNFKLIIN</sequence>
<dbReference type="Proteomes" id="UP000256491">
    <property type="component" value="Unassembled WGS sequence"/>
</dbReference>
<name>A0ABX9IGF9_9FLAO</name>
<accession>A0ABX9IGF9</accession>
<evidence type="ECO:0000313" key="4">
    <source>
        <dbReference type="Proteomes" id="UP000256491"/>
    </source>
</evidence>
<feature type="domain" description="DUF8202" evidence="2">
    <location>
        <begin position="208"/>
        <end position="381"/>
    </location>
</feature>